<evidence type="ECO:0000256" key="2">
    <source>
        <dbReference type="ARBA" id="ARBA00022741"/>
    </source>
</evidence>
<reference evidence="5" key="1">
    <citation type="submission" date="2015-01" db="EMBL/GenBank/DDBJ databases">
        <authorList>
            <person name="Xiang T."/>
            <person name="Song Y."/>
            <person name="Huang L."/>
            <person name="Wang B."/>
            <person name="Wu P."/>
        </authorList>
    </citation>
    <scope>NUCLEOTIDE SEQUENCE [LARGE SCALE GENOMIC DNA]</scope>
    <source>
        <strain evidence="5">V1</strain>
    </source>
</reference>
<evidence type="ECO:0000313" key="6">
    <source>
        <dbReference type="EMBL" id="QEJ99360.1"/>
    </source>
</evidence>
<evidence type="ECO:0000256" key="1">
    <source>
        <dbReference type="ARBA" id="ARBA00022448"/>
    </source>
</evidence>
<dbReference type="RefSeq" id="WP_002698891.1">
    <property type="nucleotide sequence ID" value="NZ_CDNC01000010.1"/>
</dbReference>
<dbReference type="InterPro" id="IPR017871">
    <property type="entry name" value="ABC_transporter-like_CS"/>
</dbReference>
<dbReference type="PROSITE" id="PS00211">
    <property type="entry name" value="ABC_TRANSPORTER_1"/>
    <property type="match status" value="1"/>
</dbReference>
<evidence type="ECO:0000259" key="4">
    <source>
        <dbReference type="PROSITE" id="PS50893"/>
    </source>
</evidence>
<proteinExistence type="predicted"/>
<organism evidence="5 7">
    <name type="scientific">Treponema phagedenis</name>
    <dbReference type="NCBI Taxonomy" id="162"/>
    <lineage>
        <taxon>Bacteria</taxon>
        <taxon>Pseudomonadati</taxon>
        <taxon>Spirochaetota</taxon>
        <taxon>Spirochaetia</taxon>
        <taxon>Spirochaetales</taxon>
        <taxon>Treponemataceae</taxon>
        <taxon>Treponema</taxon>
    </lineage>
</organism>
<dbReference type="EMBL" id="CDNC01000010">
    <property type="protein sequence ID" value="CEM61348.1"/>
    <property type="molecule type" value="Genomic_DNA"/>
</dbReference>
<feature type="domain" description="ABC transporter" evidence="4">
    <location>
        <begin position="4"/>
        <end position="241"/>
    </location>
</feature>
<dbReference type="SMART" id="SM00382">
    <property type="entry name" value="AAA"/>
    <property type="match status" value="1"/>
</dbReference>
<dbReference type="FunFam" id="3.40.50.300:FF:000425">
    <property type="entry name" value="Probable ABC transporter, ATP-binding subunit"/>
    <property type="match status" value="1"/>
</dbReference>
<evidence type="ECO:0000313" key="7">
    <source>
        <dbReference type="Proteomes" id="UP000042527"/>
    </source>
</evidence>
<gene>
    <name evidence="6" type="ORF">FUT82_16125</name>
    <name evidence="5" type="ORF">TPHV1_180009</name>
</gene>
<sequence>MDGITFKNVSKRFDKKQVLKDLSFVIKAGECFTILGPSGCGKTVILRLIAGFEVPDSGQIIINDQVVADGDKGFSLPPEERKLGVVFQDYAVWPHKTVKQNVAYPLEMQKVPADARKQRIQKAIDLVNLTGLEKRLPYQLSGGQQQRVALARAIVAESSLLLLDEPLTNLDANLREEMRFEIKALQKKINSTILYVTHDQEVALAISDRIAIMDSSGSFCQIDTPEQVFEHPVNVFGFGFLGVANYIRFKHAGDKILFYHTNKEFIPTEGCSEELAANATVLAAFRPMDVNLDRSSGSVRGTIIRKSLLGPIIDYAVELEGVIIRAQIQTEDAIKNELIFEEGEKCFCSFNSIVWFPDDAAVKEVEA</sequence>
<name>A0A0B7GSA6_TREPH</name>
<dbReference type="PANTHER" id="PTHR42781">
    <property type="entry name" value="SPERMIDINE/PUTRESCINE IMPORT ATP-BINDING PROTEIN POTA"/>
    <property type="match status" value="1"/>
</dbReference>
<dbReference type="GeneID" id="57754470"/>
<dbReference type="Pfam" id="PF00005">
    <property type="entry name" value="ABC_tran"/>
    <property type="match status" value="1"/>
</dbReference>
<dbReference type="Proteomes" id="UP000323594">
    <property type="component" value="Chromosome"/>
</dbReference>
<dbReference type="OrthoDB" id="9802264at2"/>
<keyword evidence="2" id="KW-0547">Nucleotide-binding</keyword>
<dbReference type="InterPro" id="IPR003593">
    <property type="entry name" value="AAA+_ATPase"/>
</dbReference>
<dbReference type="InterPro" id="IPR003439">
    <property type="entry name" value="ABC_transporter-like_ATP-bd"/>
</dbReference>
<dbReference type="AlphaFoldDB" id="A0A0B7GSA6"/>
<dbReference type="SUPFAM" id="SSF50331">
    <property type="entry name" value="MOP-like"/>
    <property type="match status" value="1"/>
</dbReference>
<reference evidence="6 8" key="3">
    <citation type="submission" date="2019-08" db="EMBL/GenBank/DDBJ databases">
        <authorList>
            <person name="Kuhnert P."/>
        </authorList>
    </citation>
    <scope>NUCLEOTIDE SEQUENCE [LARGE SCALE GENOMIC DNA]</scope>
    <source>
        <strain evidence="6 8">B36.5</strain>
    </source>
</reference>
<dbReference type="GO" id="GO:0005524">
    <property type="term" value="F:ATP binding"/>
    <property type="evidence" value="ECO:0007669"/>
    <property type="project" value="UniProtKB-KW"/>
</dbReference>
<dbReference type="InterPro" id="IPR050093">
    <property type="entry name" value="ABC_SmlMolc_Importer"/>
</dbReference>
<keyword evidence="7" id="KW-1185">Reference proteome</keyword>
<evidence type="ECO:0000256" key="3">
    <source>
        <dbReference type="ARBA" id="ARBA00022840"/>
    </source>
</evidence>
<evidence type="ECO:0000313" key="5">
    <source>
        <dbReference type="EMBL" id="CEM61348.1"/>
    </source>
</evidence>
<dbReference type="Proteomes" id="UP000042527">
    <property type="component" value="Unassembled WGS sequence"/>
</dbReference>
<dbReference type="GO" id="GO:0016887">
    <property type="term" value="F:ATP hydrolysis activity"/>
    <property type="evidence" value="ECO:0007669"/>
    <property type="project" value="InterPro"/>
</dbReference>
<protein>
    <submittedName>
        <fullName evidence="6">ABC transporter ATP-binding protein</fullName>
    </submittedName>
    <submittedName>
        <fullName evidence="5">ABC transporter, ATP-binding protein</fullName>
    </submittedName>
</protein>
<dbReference type="PROSITE" id="PS50893">
    <property type="entry name" value="ABC_TRANSPORTER_2"/>
    <property type="match status" value="1"/>
</dbReference>
<accession>A0A0B7GSA6</accession>
<dbReference type="Gene3D" id="3.40.50.300">
    <property type="entry name" value="P-loop containing nucleotide triphosphate hydrolases"/>
    <property type="match status" value="1"/>
</dbReference>
<keyword evidence="1" id="KW-0813">Transport</keyword>
<dbReference type="InterPro" id="IPR027417">
    <property type="entry name" value="P-loop_NTPase"/>
</dbReference>
<dbReference type="SUPFAM" id="SSF52540">
    <property type="entry name" value="P-loop containing nucleoside triphosphate hydrolases"/>
    <property type="match status" value="1"/>
</dbReference>
<dbReference type="PANTHER" id="PTHR42781:SF4">
    <property type="entry name" value="SPERMIDINE_PUTRESCINE IMPORT ATP-BINDING PROTEIN POTA"/>
    <property type="match status" value="1"/>
</dbReference>
<dbReference type="GO" id="GO:0015697">
    <property type="term" value="P:quaternary ammonium group transport"/>
    <property type="evidence" value="ECO:0007669"/>
    <property type="project" value="UniProtKB-ARBA"/>
</dbReference>
<keyword evidence="3 5" id="KW-0067">ATP-binding</keyword>
<dbReference type="InterPro" id="IPR008995">
    <property type="entry name" value="Mo/tungstate-bd_C_term_dom"/>
</dbReference>
<evidence type="ECO:0000313" key="8">
    <source>
        <dbReference type="Proteomes" id="UP000323594"/>
    </source>
</evidence>
<reference evidence="7" key="2">
    <citation type="submission" date="2015-01" db="EMBL/GenBank/DDBJ databases">
        <authorList>
            <person name="Manzoor Shahid"/>
            <person name="Zubair Saima"/>
        </authorList>
    </citation>
    <scope>NUCLEOTIDE SEQUENCE [LARGE SCALE GENOMIC DNA]</scope>
    <source>
        <strain evidence="7">V1</strain>
    </source>
</reference>
<dbReference type="EMBL" id="CP042817">
    <property type="protein sequence ID" value="QEJ99360.1"/>
    <property type="molecule type" value="Genomic_DNA"/>
</dbReference>